<reference evidence="2 3" key="1">
    <citation type="submission" date="2019-01" db="EMBL/GenBank/DDBJ databases">
        <title>Sequencing of cultivated peanut Arachis hypogaea provides insights into genome evolution and oil improvement.</title>
        <authorList>
            <person name="Chen X."/>
        </authorList>
    </citation>
    <scope>NUCLEOTIDE SEQUENCE [LARGE SCALE GENOMIC DNA]</scope>
    <source>
        <strain evidence="3">cv. Fuhuasheng</strain>
        <tissue evidence="2">Leaves</tissue>
    </source>
</reference>
<sequence length="249" mass="29680">MQRMHHHATRYDISSGLFVDGKAVSGCLTDFDQFMEDGRPTWEWFQELFDELSLPNKVKQFIVHFRWFHERFSVLPAYAKCKSGTYSVLPFVARLDEMGTYIWGSVALAWLYRCTCRVTNRNVTNLVGPLQLLQFWIFWQFPTLRLYEFDDFSFRWHPGAKNYPILHCIRLIGWSRCKLFVCDLKFHYLFTDMSIVWEPYVELDVLAVVHPEILIEEHNRLWWAVTALIYFAVIEWHKVDRVVLQLGGI</sequence>
<dbReference type="Proteomes" id="UP000289738">
    <property type="component" value="Chromosome A02"/>
</dbReference>
<comment type="caution">
    <text evidence="2">The sequence shown here is derived from an EMBL/GenBank/DDBJ whole genome shotgun (WGS) entry which is preliminary data.</text>
</comment>
<dbReference type="AlphaFoldDB" id="A0A445EB68"/>
<keyword evidence="3" id="KW-1185">Reference proteome</keyword>
<dbReference type="Pfam" id="PF10536">
    <property type="entry name" value="PMD"/>
    <property type="match status" value="1"/>
</dbReference>
<dbReference type="PANTHER" id="PTHR46033">
    <property type="entry name" value="PROTEIN MAIN-LIKE 2"/>
    <property type="match status" value="1"/>
</dbReference>
<protein>
    <recommendedName>
        <fullName evidence="1">Aminotransferase-like plant mobile domain-containing protein</fullName>
    </recommendedName>
</protein>
<evidence type="ECO:0000313" key="3">
    <source>
        <dbReference type="Proteomes" id="UP000289738"/>
    </source>
</evidence>
<feature type="domain" description="Aminotransferase-like plant mobile" evidence="1">
    <location>
        <begin position="86"/>
        <end position="247"/>
    </location>
</feature>
<name>A0A445EB68_ARAHY</name>
<accession>A0A445EB68</accession>
<gene>
    <name evidence="2" type="ORF">Ahy_A02g006758</name>
</gene>
<dbReference type="InterPro" id="IPR019557">
    <property type="entry name" value="AminoTfrase-like_pln_mobile"/>
</dbReference>
<evidence type="ECO:0000259" key="1">
    <source>
        <dbReference type="Pfam" id="PF10536"/>
    </source>
</evidence>
<dbReference type="InterPro" id="IPR044824">
    <property type="entry name" value="MAIN-like"/>
</dbReference>
<evidence type="ECO:0000313" key="2">
    <source>
        <dbReference type="EMBL" id="RYR72529.1"/>
    </source>
</evidence>
<proteinExistence type="predicted"/>
<dbReference type="GO" id="GO:0010073">
    <property type="term" value="P:meristem maintenance"/>
    <property type="evidence" value="ECO:0007669"/>
    <property type="project" value="InterPro"/>
</dbReference>
<organism evidence="2 3">
    <name type="scientific">Arachis hypogaea</name>
    <name type="common">Peanut</name>
    <dbReference type="NCBI Taxonomy" id="3818"/>
    <lineage>
        <taxon>Eukaryota</taxon>
        <taxon>Viridiplantae</taxon>
        <taxon>Streptophyta</taxon>
        <taxon>Embryophyta</taxon>
        <taxon>Tracheophyta</taxon>
        <taxon>Spermatophyta</taxon>
        <taxon>Magnoliopsida</taxon>
        <taxon>eudicotyledons</taxon>
        <taxon>Gunneridae</taxon>
        <taxon>Pentapetalae</taxon>
        <taxon>rosids</taxon>
        <taxon>fabids</taxon>
        <taxon>Fabales</taxon>
        <taxon>Fabaceae</taxon>
        <taxon>Papilionoideae</taxon>
        <taxon>50 kb inversion clade</taxon>
        <taxon>dalbergioids sensu lato</taxon>
        <taxon>Dalbergieae</taxon>
        <taxon>Pterocarpus clade</taxon>
        <taxon>Arachis</taxon>
    </lineage>
</organism>
<dbReference type="PANTHER" id="PTHR46033:SF8">
    <property type="entry name" value="PROTEIN MAINTENANCE OF MERISTEMS-LIKE"/>
    <property type="match status" value="1"/>
</dbReference>
<dbReference type="EMBL" id="SDMP01000002">
    <property type="protein sequence ID" value="RYR72529.1"/>
    <property type="molecule type" value="Genomic_DNA"/>
</dbReference>